<reference evidence="3" key="1">
    <citation type="submission" date="2021-04" db="EMBL/GenBank/DDBJ databases">
        <authorList>
            <consortium name="Wellcome Sanger Institute Data Sharing"/>
        </authorList>
    </citation>
    <scope>NUCLEOTIDE SEQUENCE [LARGE SCALE GENOMIC DNA]</scope>
</reference>
<dbReference type="PANTHER" id="PTHR47501:SF5">
    <property type="entry name" value="HAT C-TERMINAL DIMERISATION DOMAIN-CONTAINING PROTEIN"/>
    <property type="match status" value="1"/>
</dbReference>
<name>A0A665TLN7_ECHNA</name>
<dbReference type="InParanoid" id="A0A665TLN7"/>
<dbReference type="AlphaFoldDB" id="A0A665TLN7"/>
<proteinExistence type="predicted"/>
<feature type="signal peptide" evidence="2">
    <location>
        <begin position="1"/>
        <end position="27"/>
    </location>
</feature>
<dbReference type="Proteomes" id="UP000472264">
    <property type="component" value="Chromosome 17"/>
</dbReference>
<protein>
    <submittedName>
        <fullName evidence="3">Uncharacterized protein</fullName>
    </submittedName>
</protein>
<evidence type="ECO:0000313" key="3">
    <source>
        <dbReference type="Ensembl" id="ENSENLP00000010849.1"/>
    </source>
</evidence>
<dbReference type="OMA" id="THNCSCI"/>
<feature type="region of interest" description="Disordered" evidence="1">
    <location>
        <begin position="348"/>
        <end position="369"/>
    </location>
</feature>
<reference evidence="3" key="2">
    <citation type="submission" date="2025-08" db="UniProtKB">
        <authorList>
            <consortium name="Ensembl"/>
        </authorList>
    </citation>
    <scope>IDENTIFICATION</scope>
</reference>
<reference evidence="3" key="3">
    <citation type="submission" date="2025-09" db="UniProtKB">
        <authorList>
            <consortium name="Ensembl"/>
        </authorList>
    </citation>
    <scope>IDENTIFICATION</scope>
</reference>
<organism evidence="3 4">
    <name type="scientific">Echeneis naucrates</name>
    <name type="common">Live sharksucker</name>
    <dbReference type="NCBI Taxonomy" id="173247"/>
    <lineage>
        <taxon>Eukaryota</taxon>
        <taxon>Metazoa</taxon>
        <taxon>Chordata</taxon>
        <taxon>Craniata</taxon>
        <taxon>Vertebrata</taxon>
        <taxon>Euteleostomi</taxon>
        <taxon>Actinopterygii</taxon>
        <taxon>Neopterygii</taxon>
        <taxon>Teleostei</taxon>
        <taxon>Neoteleostei</taxon>
        <taxon>Acanthomorphata</taxon>
        <taxon>Carangaria</taxon>
        <taxon>Carangiformes</taxon>
        <taxon>Echeneidae</taxon>
        <taxon>Echeneis</taxon>
    </lineage>
</organism>
<sequence>MCRIFSTSPKLVLVCWLRLCGAGAVHAVGPCWLALTPQRCADALWHVRARLCAAWLHSLILYCCLVLSVSKVKLALDSVAFRELIGKIAVRKEVGPPCMKTFSKYLDDEYVKMEIELKKAFDEFKYVSTTVDHVAVHMFVLQVRAIASIHPMAHKITAIVTDNDSNFVRAFQVYQLPEDFEDNEVTFTKIGDVLLNAADNDNDMISLPPHCRCALYKLNLISCIDVDEWLMATPETKAICRNTTTIFSKLQLKCINEREHQCLREYCAAMKLFTVALDILQGGNNCFHGTLLPTLETLMFKALELKKELQKRTYSTQHCLCNQGRKDQGKACLIAECRKHILEQAQQQGKTNQTQCHHSTGSTKEEELKSGATDIDTLNHFPMIKKISLKHNAATPSSVPGERLLSLRNLILSPKRNRLSDQKFEKLQLLRYNHLFEHLDFLLHVSTLHVSTGMLTHCY</sequence>
<accession>A0A665TLN7</accession>
<dbReference type="SUPFAM" id="SSF53098">
    <property type="entry name" value="Ribonuclease H-like"/>
    <property type="match status" value="1"/>
</dbReference>
<keyword evidence="2" id="KW-0732">Signal</keyword>
<evidence type="ECO:0000256" key="2">
    <source>
        <dbReference type="SAM" id="SignalP"/>
    </source>
</evidence>
<evidence type="ECO:0000256" key="1">
    <source>
        <dbReference type="SAM" id="MobiDB-lite"/>
    </source>
</evidence>
<dbReference type="InterPro" id="IPR012337">
    <property type="entry name" value="RNaseH-like_sf"/>
</dbReference>
<dbReference type="PANTHER" id="PTHR47501">
    <property type="entry name" value="TRANSPOSASE-RELATED"/>
    <property type="match status" value="1"/>
</dbReference>
<keyword evidence="4" id="KW-1185">Reference proteome</keyword>
<dbReference type="Ensembl" id="ENSENLT00000011339.1">
    <property type="protein sequence ID" value="ENSENLP00000010849.1"/>
    <property type="gene ID" value="ENSENLG00000005224.1"/>
</dbReference>
<feature type="chain" id="PRO_5025640857" evidence="2">
    <location>
        <begin position="28"/>
        <end position="459"/>
    </location>
</feature>
<evidence type="ECO:0000313" key="4">
    <source>
        <dbReference type="Proteomes" id="UP000472264"/>
    </source>
</evidence>